<dbReference type="InParanoid" id="D6TCA7"/>
<dbReference type="STRING" id="485913.Krac_11513"/>
<dbReference type="Proteomes" id="UP000004508">
    <property type="component" value="Unassembled WGS sequence"/>
</dbReference>
<dbReference type="AlphaFoldDB" id="D6TCA7"/>
<dbReference type="Pfam" id="PF12222">
    <property type="entry name" value="PNGaseA"/>
    <property type="match status" value="1"/>
</dbReference>
<dbReference type="RefSeq" id="WP_007906896.1">
    <property type="nucleotide sequence ID" value="NZ_ADVG01000001.1"/>
</dbReference>
<comment type="caution">
    <text evidence="2">The sequence shown here is derived from an EMBL/GenBank/DDBJ whole genome shotgun (WGS) entry which is preliminary data.</text>
</comment>
<dbReference type="InterPro" id="IPR021102">
    <property type="entry name" value="PNGase_A"/>
</dbReference>
<dbReference type="InterPro" id="IPR056948">
    <property type="entry name" value="PNGaseA_N"/>
</dbReference>
<protein>
    <recommendedName>
        <fullName evidence="1">Peptide N-acetyl-beta-D-glucosaminyl asparaginase amidase A N-terminal domain-containing protein</fullName>
    </recommendedName>
</protein>
<proteinExistence type="predicted"/>
<feature type="domain" description="Peptide N-acetyl-beta-D-glucosaminyl asparaginase amidase A N-terminal" evidence="1">
    <location>
        <begin position="5"/>
        <end position="204"/>
    </location>
</feature>
<gene>
    <name evidence="2" type="ORF">Krac_11513</name>
</gene>
<reference evidence="2 3" key="1">
    <citation type="journal article" date="2011" name="Stand. Genomic Sci.">
        <title>Non-contiguous finished genome sequence and contextual data of the filamentous soil bacterium Ktedonobacter racemifer type strain (SOSP1-21).</title>
        <authorList>
            <person name="Chang Y.J."/>
            <person name="Land M."/>
            <person name="Hauser L."/>
            <person name="Chertkov O."/>
            <person name="Del Rio T.G."/>
            <person name="Nolan M."/>
            <person name="Copeland A."/>
            <person name="Tice H."/>
            <person name="Cheng J.F."/>
            <person name="Lucas S."/>
            <person name="Han C."/>
            <person name="Goodwin L."/>
            <person name="Pitluck S."/>
            <person name="Ivanova N."/>
            <person name="Ovchinikova G."/>
            <person name="Pati A."/>
            <person name="Chen A."/>
            <person name="Palaniappan K."/>
            <person name="Mavromatis K."/>
            <person name="Liolios K."/>
            <person name="Brettin T."/>
            <person name="Fiebig A."/>
            <person name="Rohde M."/>
            <person name="Abt B."/>
            <person name="Goker M."/>
            <person name="Detter J.C."/>
            <person name="Woyke T."/>
            <person name="Bristow J."/>
            <person name="Eisen J.A."/>
            <person name="Markowitz V."/>
            <person name="Hugenholtz P."/>
            <person name="Kyrpides N.C."/>
            <person name="Klenk H.P."/>
            <person name="Lapidus A."/>
        </authorList>
    </citation>
    <scope>NUCLEOTIDE SEQUENCE [LARGE SCALE GENOMIC DNA]</scope>
    <source>
        <strain evidence="3">DSM 44963</strain>
    </source>
</reference>
<keyword evidence="3" id="KW-1185">Reference proteome</keyword>
<dbReference type="PANTHER" id="PTHR31104">
    <property type="entry name" value="PEPTIDE-N4-(N-ACETYL-BETA-GLUCOSAMINYL)ASPARAGINE AMIDASE A PROTEIN"/>
    <property type="match status" value="1"/>
</dbReference>
<evidence type="ECO:0000313" key="3">
    <source>
        <dbReference type="Proteomes" id="UP000004508"/>
    </source>
</evidence>
<accession>D6TCA7</accession>
<dbReference type="OrthoDB" id="2811537at2"/>
<evidence type="ECO:0000259" key="1">
    <source>
        <dbReference type="Pfam" id="PF12222"/>
    </source>
</evidence>
<sequence>MCLWLLTGTQTFTTLVDNYVTSAYTGIPVISLRLSLYPRDDHDRASATTAWNQDQADSIVALTSSPSMVTIHSNHTLSATVTLPHDVMGAYLDLYAIPQINDEFWWASTPAFRELEVSIDGKPAGVAWPFPFVYTGGVNPYLWRPISAINTLNMPAYRLDLTPFAGLLGGQHTITINVLNNQDYWLLSGSLFLQEDHGQPTSGAVTRDTLAFPTSAQTTTTPLISDTSTAGNSQADVTATQQYEVEGKIQTSHGTFTATVKSALHFSNDQLYTNPDNWEVAHGFQEVITDESLLDPSARPSTRHSDETYTIDTGGGFIQSSTSQNAFLLPSNLSQTLNIIHNASSPGEPDYQSTLNLNLESFANLQAGDSSANVPTVTLGSTTASGTFETNGGLSYHLILASRAGVVTEDSLQANFKTS</sequence>
<dbReference type="EMBL" id="ADVG01000001">
    <property type="protein sequence ID" value="EFH89924.1"/>
    <property type="molecule type" value="Genomic_DNA"/>
</dbReference>
<name>D6TCA7_KTERA</name>
<dbReference type="eggNOG" id="ENOG502Z8PR">
    <property type="taxonomic scope" value="Bacteria"/>
</dbReference>
<evidence type="ECO:0000313" key="2">
    <source>
        <dbReference type="EMBL" id="EFH89924.1"/>
    </source>
</evidence>
<organism evidence="2 3">
    <name type="scientific">Ktedonobacter racemifer DSM 44963</name>
    <dbReference type="NCBI Taxonomy" id="485913"/>
    <lineage>
        <taxon>Bacteria</taxon>
        <taxon>Bacillati</taxon>
        <taxon>Chloroflexota</taxon>
        <taxon>Ktedonobacteria</taxon>
        <taxon>Ktedonobacterales</taxon>
        <taxon>Ktedonobacteraceae</taxon>
        <taxon>Ktedonobacter</taxon>
    </lineage>
</organism>